<evidence type="ECO:0000313" key="2">
    <source>
        <dbReference type="Proteomes" id="UP000032545"/>
    </source>
</evidence>
<sequence>MCRHRPALSGDAPALSPFRDETVIATPLAHTLGFRPPPGAFFTAAEWADQRPTHR</sequence>
<reference evidence="1 2" key="2">
    <citation type="journal article" date="2016" name="Genome Announc.">
        <title>Permanent Draft Genome Sequences for Two Variants of Frankia sp. Strain CpI1, the First Frankia Strain Isolated from Root Nodules of Comptonia peregrina.</title>
        <authorList>
            <person name="Oshone R."/>
            <person name="Hurst S.G.IV."/>
            <person name="Abebe-Akele F."/>
            <person name="Simpson S."/>
            <person name="Morris K."/>
            <person name="Thomas W.K."/>
            <person name="Tisa L.S."/>
        </authorList>
    </citation>
    <scope>NUCLEOTIDE SEQUENCE [LARGE SCALE GENOMIC DNA]</scope>
    <source>
        <strain evidence="2">CpI1-S</strain>
    </source>
</reference>
<proteinExistence type="predicted"/>
<keyword evidence="2" id="KW-1185">Reference proteome</keyword>
<accession>A0A0D8B7H1</accession>
<dbReference type="EMBL" id="JYFN01000067">
    <property type="protein sequence ID" value="KJE20208.1"/>
    <property type="molecule type" value="Genomic_DNA"/>
</dbReference>
<gene>
    <name evidence="1" type="ORF">FF36_05485</name>
</gene>
<comment type="caution">
    <text evidence="1">The sequence shown here is derived from an EMBL/GenBank/DDBJ whole genome shotgun (WGS) entry which is preliminary data.</text>
</comment>
<organism evidence="1 2">
    <name type="scientific">Frankia torreyi</name>
    <dbReference type="NCBI Taxonomy" id="1856"/>
    <lineage>
        <taxon>Bacteria</taxon>
        <taxon>Bacillati</taxon>
        <taxon>Actinomycetota</taxon>
        <taxon>Actinomycetes</taxon>
        <taxon>Frankiales</taxon>
        <taxon>Frankiaceae</taxon>
        <taxon>Frankia</taxon>
    </lineage>
</organism>
<evidence type="ECO:0000313" key="1">
    <source>
        <dbReference type="EMBL" id="KJE20208.1"/>
    </source>
</evidence>
<name>A0A0D8B7H1_9ACTN</name>
<reference evidence="2" key="1">
    <citation type="submission" date="2015-02" db="EMBL/GenBank/DDBJ databases">
        <title>Draft Genome of Frankia sp. CpI1-S.</title>
        <authorList>
            <person name="Oshone R.T."/>
            <person name="Ngom M."/>
            <person name="Ghodhbane-Gtari F."/>
            <person name="Gtari M."/>
            <person name="Morris K."/>
            <person name="Thomas K."/>
            <person name="Sen A."/>
            <person name="Tisa L.S."/>
        </authorList>
    </citation>
    <scope>NUCLEOTIDE SEQUENCE [LARGE SCALE GENOMIC DNA]</scope>
    <source>
        <strain evidence="2">CpI1-S</strain>
    </source>
</reference>
<dbReference type="Proteomes" id="UP000032545">
    <property type="component" value="Unassembled WGS sequence"/>
</dbReference>
<protein>
    <submittedName>
        <fullName evidence="1">Uncharacterized protein</fullName>
    </submittedName>
</protein>
<dbReference type="AlphaFoldDB" id="A0A0D8B7H1"/>